<organism evidence="3 4">
    <name type="scientific">Gemmobacter caeni</name>
    <dbReference type="NCBI Taxonomy" id="589035"/>
    <lineage>
        <taxon>Bacteria</taxon>
        <taxon>Pseudomonadati</taxon>
        <taxon>Pseudomonadota</taxon>
        <taxon>Alphaproteobacteria</taxon>
        <taxon>Rhodobacterales</taxon>
        <taxon>Paracoccaceae</taxon>
        <taxon>Gemmobacter</taxon>
    </lineage>
</organism>
<feature type="transmembrane region" description="Helical" evidence="1">
    <location>
        <begin position="27"/>
        <end position="45"/>
    </location>
</feature>
<dbReference type="Pfam" id="PF13387">
    <property type="entry name" value="Lnb_N"/>
    <property type="match status" value="1"/>
</dbReference>
<evidence type="ECO:0000313" key="3">
    <source>
        <dbReference type="EMBL" id="PTX50447.1"/>
    </source>
</evidence>
<proteinExistence type="predicted"/>
<evidence type="ECO:0000256" key="1">
    <source>
        <dbReference type="SAM" id="Phobius"/>
    </source>
</evidence>
<keyword evidence="4" id="KW-1185">Reference proteome</keyword>
<dbReference type="AlphaFoldDB" id="A0A2T6B2Y3"/>
<protein>
    <submittedName>
        <fullName evidence="3">Uncharacterized protein DUF4105</fullName>
    </submittedName>
</protein>
<feature type="transmembrane region" description="Helical" evidence="1">
    <location>
        <begin position="52"/>
        <end position="69"/>
    </location>
</feature>
<keyword evidence="1" id="KW-0472">Membrane</keyword>
<dbReference type="Proteomes" id="UP000244224">
    <property type="component" value="Unassembled WGS sequence"/>
</dbReference>
<keyword evidence="1" id="KW-0812">Transmembrane</keyword>
<name>A0A2T6B2Y3_9RHOB</name>
<sequence>MKAVLFWALLLLGSAWAGTALWVQFPQARPVAMAAFALLVAGVVWARLGPGWGWSALALSALVIGGWYLSLHPQQNRDWAPDVAHIVQGDIEGDKVTLHNVRAFRWTDAAHATELWETRSYDLSQLTGADMITSVWDSPKIAHLLVSFGFADGRHVVFSVEIRREKGEAFSSIGGFFRQFELSLIAADEADVVKLRTNFRGEEVRLYPLRLTPEQLRAVFLRYVELGNALNEKPRWYNTVTANCTTVVWQLTRVLNPDLPLDRSLLLSGYLPDWLYRMGVLADEGTLEDIRARAVISDRAKALPEGADYSVGIRAGR</sequence>
<feature type="domain" description="Lnb N-terminal periplasmic" evidence="2">
    <location>
        <begin position="113"/>
        <end position="262"/>
    </location>
</feature>
<comment type="caution">
    <text evidence="3">The sequence shown here is derived from an EMBL/GenBank/DDBJ whole genome shotgun (WGS) entry which is preliminary data.</text>
</comment>
<keyword evidence="1" id="KW-1133">Transmembrane helix</keyword>
<gene>
    <name evidence="3" type="ORF">C8N34_10591</name>
</gene>
<dbReference type="RefSeq" id="WP_242013814.1">
    <property type="nucleotide sequence ID" value="NZ_QBKP01000005.1"/>
</dbReference>
<reference evidence="3 4" key="1">
    <citation type="submission" date="2018-04" db="EMBL/GenBank/DDBJ databases">
        <title>Genomic Encyclopedia of Archaeal and Bacterial Type Strains, Phase II (KMG-II): from individual species to whole genera.</title>
        <authorList>
            <person name="Goeker M."/>
        </authorList>
    </citation>
    <scope>NUCLEOTIDE SEQUENCE [LARGE SCALE GENOMIC DNA]</scope>
    <source>
        <strain evidence="3 4">DSM 21823</strain>
    </source>
</reference>
<dbReference type="InterPro" id="IPR025178">
    <property type="entry name" value="Lnb_N"/>
</dbReference>
<accession>A0A2T6B2Y3</accession>
<evidence type="ECO:0000313" key="4">
    <source>
        <dbReference type="Proteomes" id="UP000244224"/>
    </source>
</evidence>
<evidence type="ECO:0000259" key="2">
    <source>
        <dbReference type="Pfam" id="PF13387"/>
    </source>
</evidence>
<dbReference type="EMBL" id="QBKP01000005">
    <property type="protein sequence ID" value="PTX50447.1"/>
    <property type="molecule type" value="Genomic_DNA"/>
</dbReference>